<keyword evidence="9" id="KW-1185">Reference proteome</keyword>
<dbReference type="InterPro" id="IPR013087">
    <property type="entry name" value="Znf_C2H2_type"/>
</dbReference>
<feature type="region of interest" description="Disordered" evidence="6">
    <location>
        <begin position="39"/>
        <end position="66"/>
    </location>
</feature>
<dbReference type="GO" id="GO:0000978">
    <property type="term" value="F:RNA polymerase II cis-regulatory region sequence-specific DNA binding"/>
    <property type="evidence" value="ECO:0007669"/>
    <property type="project" value="TreeGrafter"/>
</dbReference>
<dbReference type="GO" id="GO:0000785">
    <property type="term" value="C:chromatin"/>
    <property type="evidence" value="ECO:0007669"/>
    <property type="project" value="TreeGrafter"/>
</dbReference>
<proteinExistence type="predicted"/>
<evidence type="ECO:0000313" key="9">
    <source>
        <dbReference type="Proteomes" id="UP001151582"/>
    </source>
</evidence>
<keyword evidence="1" id="KW-0479">Metal-binding</keyword>
<feature type="domain" description="C2H2-type" evidence="7">
    <location>
        <begin position="166"/>
        <end position="195"/>
    </location>
</feature>
<feature type="region of interest" description="Disordered" evidence="6">
    <location>
        <begin position="217"/>
        <end position="277"/>
    </location>
</feature>
<dbReference type="PANTHER" id="PTHR14003">
    <property type="entry name" value="TRANSCRIPTIONAL REPRESSOR PROTEIN YY"/>
    <property type="match status" value="1"/>
</dbReference>
<name>A0A9W8EC28_9FUNG</name>
<evidence type="ECO:0000313" key="8">
    <source>
        <dbReference type="EMBL" id="KAJ1977972.1"/>
    </source>
</evidence>
<dbReference type="PROSITE" id="PS00028">
    <property type="entry name" value="ZINC_FINGER_C2H2_1"/>
    <property type="match status" value="2"/>
</dbReference>
<keyword evidence="4" id="KW-0862">Zinc</keyword>
<feature type="compositionally biased region" description="Low complexity" evidence="6">
    <location>
        <begin position="128"/>
        <end position="157"/>
    </location>
</feature>
<dbReference type="PANTHER" id="PTHR14003:SF19">
    <property type="entry name" value="YY2 TRANSCRIPTION FACTOR"/>
    <property type="match status" value="1"/>
</dbReference>
<evidence type="ECO:0000256" key="1">
    <source>
        <dbReference type="ARBA" id="ARBA00022723"/>
    </source>
</evidence>
<evidence type="ECO:0000256" key="4">
    <source>
        <dbReference type="ARBA" id="ARBA00022833"/>
    </source>
</evidence>
<evidence type="ECO:0000256" key="5">
    <source>
        <dbReference type="PROSITE-ProRule" id="PRU00042"/>
    </source>
</evidence>
<dbReference type="Proteomes" id="UP001151582">
    <property type="component" value="Unassembled WGS sequence"/>
</dbReference>
<dbReference type="GO" id="GO:0005667">
    <property type="term" value="C:transcription regulator complex"/>
    <property type="evidence" value="ECO:0007669"/>
    <property type="project" value="TreeGrafter"/>
</dbReference>
<dbReference type="SUPFAM" id="SSF57667">
    <property type="entry name" value="beta-beta-alpha zinc fingers"/>
    <property type="match status" value="1"/>
</dbReference>
<protein>
    <submittedName>
        <fullName evidence="8">Transcriptional repressor</fullName>
    </submittedName>
</protein>
<dbReference type="Gene3D" id="3.30.160.60">
    <property type="entry name" value="Classic Zinc Finger"/>
    <property type="match status" value="2"/>
</dbReference>
<dbReference type="Pfam" id="PF00096">
    <property type="entry name" value="zf-C2H2"/>
    <property type="match status" value="2"/>
</dbReference>
<evidence type="ECO:0000256" key="6">
    <source>
        <dbReference type="SAM" id="MobiDB-lite"/>
    </source>
</evidence>
<dbReference type="FunFam" id="3.30.160.60:FF:000007">
    <property type="entry name" value="Basic krueppel-like factor 3"/>
    <property type="match status" value="1"/>
</dbReference>
<dbReference type="EMBL" id="JANBQB010000307">
    <property type="protein sequence ID" value="KAJ1977972.1"/>
    <property type="molecule type" value="Genomic_DNA"/>
</dbReference>
<keyword evidence="3 5" id="KW-0863">Zinc-finger</keyword>
<feature type="compositionally biased region" description="Basic residues" evidence="6">
    <location>
        <begin position="217"/>
        <end position="233"/>
    </location>
</feature>
<reference evidence="8" key="1">
    <citation type="submission" date="2022-07" db="EMBL/GenBank/DDBJ databases">
        <title>Phylogenomic reconstructions and comparative analyses of Kickxellomycotina fungi.</title>
        <authorList>
            <person name="Reynolds N.K."/>
            <person name="Stajich J.E."/>
            <person name="Barry K."/>
            <person name="Grigoriev I.V."/>
            <person name="Crous P."/>
            <person name="Smith M.E."/>
        </authorList>
    </citation>
    <scope>NUCLEOTIDE SEQUENCE</scope>
    <source>
        <strain evidence="8">RSA 567</strain>
    </source>
</reference>
<feature type="region of interest" description="Disordered" evidence="6">
    <location>
        <begin position="113"/>
        <end position="167"/>
    </location>
</feature>
<feature type="domain" description="C2H2-type" evidence="7">
    <location>
        <begin position="196"/>
        <end position="225"/>
    </location>
</feature>
<dbReference type="OrthoDB" id="6365676at2759"/>
<dbReference type="GO" id="GO:0008270">
    <property type="term" value="F:zinc ion binding"/>
    <property type="evidence" value="ECO:0007669"/>
    <property type="project" value="UniProtKB-KW"/>
</dbReference>
<evidence type="ECO:0000256" key="3">
    <source>
        <dbReference type="ARBA" id="ARBA00022771"/>
    </source>
</evidence>
<keyword evidence="2" id="KW-0677">Repeat</keyword>
<dbReference type="AlphaFoldDB" id="A0A9W8EC28"/>
<dbReference type="InterPro" id="IPR036236">
    <property type="entry name" value="Znf_C2H2_sf"/>
</dbReference>
<dbReference type="GO" id="GO:0000981">
    <property type="term" value="F:DNA-binding transcription factor activity, RNA polymerase II-specific"/>
    <property type="evidence" value="ECO:0007669"/>
    <property type="project" value="TreeGrafter"/>
</dbReference>
<sequence>MTLNNPDQIALDASPESATDSRFYIRNADGSVVSILNDDGAASSPVRKTRNCSMSDDETPCTTPPPERLTFPSIKSESAHVPHDLRLPGLAAVASTLGYYQLTPPATPVAPQAGYLSTPLTPAPSAPSSPRSAATTHLQTKSATSSPPATSGAKPATRSTDSKRKHKCTYEGCGRSFTTSGHLSRHHRVHTGEKNFVCQFPGCNSRFSRQDNMMQHLRTHTNSRSRTNKRRPRGLPSPMPPAHAHYYPYPSPHSPHHSMASAHPLTPTSLSVPESPAMAHPHFRTLSYPSYPPPHSPYYM</sequence>
<organism evidence="8 9">
    <name type="scientific">Dimargaris verticillata</name>
    <dbReference type="NCBI Taxonomy" id="2761393"/>
    <lineage>
        <taxon>Eukaryota</taxon>
        <taxon>Fungi</taxon>
        <taxon>Fungi incertae sedis</taxon>
        <taxon>Zoopagomycota</taxon>
        <taxon>Kickxellomycotina</taxon>
        <taxon>Dimargaritomycetes</taxon>
        <taxon>Dimargaritales</taxon>
        <taxon>Dimargaritaceae</taxon>
        <taxon>Dimargaris</taxon>
    </lineage>
</organism>
<dbReference type="PROSITE" id="PS50157">
    <property type="entry name" value="ZINC_FINGER_C2H2_2"/>
    <property type="match status" value="2"/>
</dbReference>
<evidence type="ECO:0000259" key="7">
    <source>
        <dbReference type="PROSITE" id="PS50157"/>
    </source>
</evidence>
<evidence type="ECO:0000256" key="2">
    <source>
        <dbReference type="ARBA" id="ARBA00022737"/>
    </source>
</evidence>
<dbReference type="GO" id="GO:0031519">
    <property type="term" value="C:PcG protein complex"/>
    <property type="evidence" value="ECO:0007669"/>
    <property type="project" value="TreeGrafter"/>
</dbReference>
<dbReference type="SMART" id="SM00355">
    <property type="entry name" value="ZnF_C2H2"/>
    <property type="match status" value="2"/>
</dbReference>
<comment type="caution">
    <text evidence="8">The sequence shown here is derived from an EMBL/GenBank/DDBJ whole genome shotgun (WGS) entry which is preliminary data.</text>
</comment>
<accession>A0A9W8EC28</accession>
<gene>
    <name evidence="8" type="primary">NRG1</name>
    <name evidence="8" type="ORF">H4R34_003378</name>
</gene>